<dbReference type="AlphaFoldDB" id="A0A438IBC9"/>
<gene>
    <name evidence="2" type="ORF">CK203_034108</name>
</gene>
<organism evidence="2 3">
    <name type="scientific">Vitis vinifera</name>
    <name type="common">Grape</name>
    <dbReference type="NCBI Taxonomy" id="29760"/>
    <lineage>
        <taxon>Eukaryota</taxon>
        <taxon>Viridiplantae</taxon>
        <taxon>Streptophyta</taxon>
        <taxon>Embryophyta</taxon>
        <taxon>Tracheophyta</taxon>
        <taxon>Spermatophyta</taxon>
        <taxon>Magnoliopsida</taxon>
        <taxon>eudicotyledons</taxon>
        <taxon>Gunneridae</taxon>
        <taxon>Pentapetalae</taxon>
        <taxon>rosids</taxon>
        <taxon>Vitales</taxon>
        <taxon>Vitaceae</taxon>
        <taxon>Viteae</taxon>
        <taxon>Vitis</taxon>
    </lineage>
</organism>
<keyword evidence="1" id="KW-1133">Transmembrane helix</keyword>
<comment type="caution">
    <text evidence="2">The sequence shown here is derived from an EMBL/GenBank/DDBJ whole genome shotgun (WGS) entry which is preliminary data.</text>
</comment>
<evidence type="ECO:0000256" key="1">
    <source>
        <dbReference type="SAM" id="Phobius"/>
    </source>
</evidence>
<keyword evidence="1" id="KW-0812">Transmembrane</keyword>
<protein>
    <submittedName>
        <fullName evidence="2">Uncharacterized protein</fullName>
    </submittedName>
</protein>
<evidence type="ECO:0000313" key="3">
    <source>
        <dbReference type="Proteomes" id="UP000288805"/>
    </source>
</evidence>
<sequence length="78" mass="8301">MEQVVRALRANPLLVTALVAITLVCFVHPALGLFILLFSHALCCHNALCGEAKEGLTMKWRGGRPQSGSALTHSFVGG</sequence>
<dbReference type="PANTHER" id="PTHR47346">
    <property type="entry name" value="HYDROLASES, ACTING ON ESTER BOND"/>
    <property type="match status" value="1"/>
</dbReference>
<name>A0A438IBC9_VITVI</name>
<dbReference type="EMBL" id="QGNW01000125">
    <property type="protein sequence ID" value="RVW93994.1"/>
    <property type="molecule type" value="Genomic_DNA"/>
</dbReference>
<proteinExistence type="predicted"/>
<accession>A0A438IBC9</accession>
<evidence type="ECO:0000313" key="2">
    <source>
        <dbReference type="EMBL" id="RVW93994.1"/>
    </source>
</evidence>
<feature type="transmembrane region" description="Helical" evidence="1">
    <location>
        <begin position="12"/>
        <end position="38"/>
    </location>
</feature>
<reference evidence="2 3" key="1">
    <citation type="journal article" date="2018" name="PLoS Genet.">
        <title>Population sequencing reveals clonal diversity and ancestral inbreeding in the grapevine cultivar Chardonnay.</title>
        <authorList>
            <person name="Roach M.J."/>
            <person name="Johnson D.L."/>
            <person name="Bohlmann J."/>
            <person name="van Vuuren H.J."/>
            <person name="Jones S.J."/>
            <person name="Pretorius I.S."/>
            <person name="Schmidt S.A."/>
            <person name="Borneman A.R."/>
        </authorList>
    </citation>
    <scope>NUCLEOTIDE SEQUENCE [LARGE SCALE GENOMIC DNA]</scope>
    <source>
        <strain evidence="3">cv. Chardonnay</strain>
        <tissue evidence="2">Leaf</tissue>
    </source>
</reference>
<keyword evidence="1" id="KW-0472">Membrane</keyword>
<dbReference type="PANTHER" id="PTHR47346:SF1">
    <property type="entry name" value="GPI INOSITOL-DEACYLASE"/>
    <property type="match status" value="1"/>
</dbReference>
<dbReference type="Proteomes" id="UP000288805">
    <property type="component" value="Unassembled WGS sequence"/>
</dbReference>